<feature type="signal peptide" evidence="1">
    <location>
        <begin position="1"/>
        <end position="21"/>
    </location>
</feature>
<evidence type="ECO:0000313" key="2">
    <source>
        <dbReference type="EMBL" id="PJZ64282.1"/>
    </source>
</evidence>
<accession>A0A2M9Z7I3</accession>
<dbReference type="RefSeq" id="WP_100760337.1">
    <property type="nucleotide sequence ID" value="NZ_NPDT01000011.1"/>
</dbReference>
<dbReference type="Proteomes" id="UP000231912">
    <property type="component" value="Unassembled WGS sequence"/>
</dbReference>
<protein>
    <recommendedName>
        <fullName evidence="4">IPT/TIG domain-containing protein</fullName>
    </recommendedName>
</protein>
<dbReference type="EMBL" id="NPDT01000011">
    <property type="protein sequence ID" value="PJZ64282.1"/>
    <property type="molecule type" value="Genomic_DNA"/>
</dbReference>
<evidence type="ECO:0000256" key="1">
    <source>
        <dbReference type="SAM" id="SignalP"/>
    </source>
</evidence>
<dbReference type="PROSITE" id="PS51257">
    <property type="entry name" value="PROKAR_LIPOPROTEIN"/>
    <property type="match status" value="1"/>
</dbReference>
<evidence type="ECO:0008006" key="4">
    <source>
        <dbReference type="Google" id="ProtNLM"/>
    </source>
</evidence>
<comment type="caution">
    <text evidence="2">The sequence shown here is derived from an EMBL/GenBank/DDBJ whole genome shotgun (WGS) entry which is preliminary data.</text>
</comment>
<proteinExistence type="predicted"/>
<evidence type="ECO:0000313" key="3">
    <source>
        <dbReference type="Proteomes" id="UP000231912"/>
    </source>
</evidence>
<name>A0A2M9Z7I3_9LEPT</name>
<gene>
    <name evidence="2" type="ORF">CH371_19430</name>
</gene>
<feature type="chain" id="PRO_5014618392" description="IPT/TIG domain-containing protein" evidence="1">
    <location>
        <begin position="22"/>
        <end position="348"/>
    </location>
</feature>
<dbReference type="AlphaFoldDB" id="A0A2M9Z7I3"/>
<organism evidence="2 3">
    <name type="scientific">Leptospira wolffii</name>
    <dbReference type="NCBI Taxonomy" id="409998"/>
    <lineage>
        <taxon>Bacteria</taxon>
        <taxon>Pseudomonadati</taxon>
        <taxon>Spirochaetota</taxon>
        <taxon>Spirochaetia</taxon>
        <taxon>Leptospirales</taxon>
        <taxon>Leptospiraceae</taxon>
        <taxon>Leptospira</taxon>
    </lineage>
</organism>
<sequence length="348" mass="37175">MLNYSKITRILLFSLVLFLSACNKGGKDNNTGLILAYLFYEPPVADIVFDKGFPGSDNVVAGFDFPGVSGDYTVTINGTSATGISLPDSTSLQFTMPSLSGITGNTTVPMIIQKQGVDYIFKTVRYRPLLSITLGQPNAYYERISAGDNSVFFQFTAGSHTVSSQLGNVQTDFPAAGANDNSGNHIINAFGYNGANLNLSYLTSANASDTFVVAGGTSFVFKKVTLTPGNTYIVRVRHVGGIITYFKMNISNGQITASGTDNHVTDPAWILCYDFQGRGSVASGNGCAVQNVSNPSGARIGRCTYPSEGGLTTRNYYAAGYNTYYAAQTCYVPGYGSYNHADAIFEDN</sequence>
<keyword evidence="1" id="KW-0732">Signal</keyword>
<reference evidence="2 3" key="1">
    <citation type="submission" date="2017-07" db="EMBL/GenBank/DDBJ databases">
        <title>Leptospira spp. isolated from tropical soils.</title>
        <authorList>
            <person name="Thibeaux R."/>
            <person name="Iraola G."/>
            <person name="Ferres I."/>
            <person name="Bierque E."/>
            <person name="Girault D."/>
            <person name="Soupe-Gilbert M.-E."/>
            <person name="Picardeau M."/>
            <person name="Goarant C."/>
        </authorList>
    </citation>
    <scope>NUCLEOTIDE SEQUENCE [LARGE SCALE GENOMIC DNA]</scope>
    <source>
        <strain evidence="2 3">FH2-C-A2</strain>
    </source>
</reference>